<name>A0AAW1PGV5_9CHLO</name>
<dbReference type="Proteomes" id="UP001489004">
    <property type="component" value="Unassembled WGS sequence"/>
</dbReference>
<keyword evidence="2" id="KW-1185">Reference proteome</keyword>
<comment type="caution">
    <text evidence="1">The sequence shown here is derived from an EMBL/GenBank/DDBJ whole genome shotgun (WGS) entry which is preliminary data.</text>
</comment>
<proteinExistence type="predicted"/>
<dbReference type="AlphaFoldDB" id="A0AAW1PGV5"/>
<protein>
    <submittedName>
        <fullName evidence="1">Uncharacterized protein</fullName>
    </submittedName>
</protein>
<evidence type="ECO:0000313" key="1">
    <source>
        <dbReference type="EMBL" id="KAK9808749.1"/>
    </source>
</evidence>
<accession>A0AAW1PGV5</accession>
<evidence type="ECO:0000313" key="2">
    <source>
        <dbReference type="Proteomes" id="UP001489004"/>
    </source>
</evidence>
<gene>
    <name evidence="1" type="ORF">WJX72_002963</name>
</gene>
<reference evidence="1 2" key="1">
    <citation type="journal article" date="2024" name="Nat. Commun.">
        <title>Phylogenomics reveals the evolutionary origins of lichenization in chlorophyte algae.</title>
        <authorList>
            <person name="Puginier C."/>
            <person name="Libourel C."/>
            <person name="Otte J."/>
            <person name="Skaloud P."/>
            <person name="Haon M."/>
            <person name="Grisel S."/>
            <person name="Petersen M."/>
            <person name="Berrin J.G."/>
            <person name="Delaux P.M."/>
            <person name="Dal Grande F."/>
            <person name="Keller J."/>
        </authorList>
    </citation>
    <scope>NUCLEOTIDE SEQUENCE [LARGE SCALE GENOMIC DNA]</scope>
    <source>
        <strain evidence="1 2">SAG 2043</strain>
    </source>
</reference>
<dbReference type="EMBL" id="JALJOR010000011">
    <property type="protein sequence ID" value="KAK9808749.1"/>
    <property type="molecule type" value="Genomic_DNA"/>
</dbReference>
<organism evidence="1 2">
    <name type="scientific">[Myrmecia] bisecta</name>
    <dbReference type="NCBI Taxonomy" id="41462"/>
    <lineage>
        <taxon>Eukaryota</taxon>
        <taxon>Viridiplantae</taxon>
        <taxon>Chlorophyta</taxon>
        <taxon>core chlorophytes</taxon>
        <taxon>Trebouxiophyceae</taxon>
        <taxon>Trebouxiales</taxon>
        <taxon>Trebouxiaceae</taxon>
        <taxon>Myrmecia</taxon>
    </lineage>
</organism>
<sequence length="109" mass="12013">MPSAALVEQLSQLVSWSAKVGMVTVLIYEPSGYVKRSGPQLEKLLLQLCSQHCVNIQVGYSTLQMTRISPFWRQPPVVTSAAAWPGHQLATQAHAKRRQLHGDQSSKSS</sequence>